<evidence type="ECO:0000313" key="2">
    <source>
        <dbReference type="WBParaSite" id="Hba_15661"/>
    </source>
</evidence>
<dbReference type="GO" id="GO:0003676">
    <property type="term" value="F:nucleic acid binding"/>
    <property type="evidence" value="ECO:0007669"/>
    <property type="project" value="InterPro"/>
</dbReference>
<name>A0A1I7XDQ1_HETBA</name>
<dbReference type="Gene3D" id="3.30.420.10">
    <property type="entry name" value="Ribonuclease H-like superfamily/Ribonuclease H"/>
    <property type="match status" value="1"/>
</dbReference>
<dbReference type="AlphaFoldDB" id="A0A1I7XDQ1"/>
<reference evidence="2" key="1">
    <citation type="submission" date="2016-11" db="UniProtKB">
        <authorList>
            <consortium name="WormBaseParasite"/>
        </authorList>
    </citation>
    <scope>IDENTIFICATION</scope>
</reference>
<dbReference type="Proteomes" id="UP000095283">
    <property type="component" value="Unplaced"/>
</dbReference>
<protein>
    <submittedName>
        <fullName evidence="2">HNH endonuclease</fullName>
    </submittedName>
</protein>
<sequence length="114" mass="12673">MNLRHFSTRNVGGGSFTVGDAFSKEVDIIHTSGSTKILKNNDVDTPHLNPMENLWVILVSEIHVGNLQLETVNNLQSVISKSGREVDKSVIKNLGNSMPEWTFQINRSGDCTEY</sequence>
<accession>A0A1I7XDQ1</accession>
<organism evidence="1 2">
    <name type="scientific">Heterorhabditis bacteriophora</name>
    <name type="common">Entomopathogenic nematode worm</name>
    <dbReference type="NCBI Taxonomy" id="37862"/>
    <lineage>
        <taxon>Eukaryota</taxon>
        <taxon>Metazoa</taxon>
        <taxon>Ecdysozoa</taxon>
        <taxon>Nematoda</taxon>
        <taxon>Chromadorea</taxon>
        <taxon>Rhabditida</taxon>
        <taxon>Rhabditina</taxon>
        <taxon>Rhabditomorpha</taxon>
        <taxon>Strongyloidea</taxon>
        <taxon>Heterorhabditidae</taxon>
        <taxon>Heterorhabditis</taxon>
    </lineage>
</organism>
<proteinExistence type="predicted"/>
<dbReference type="InterPro" id="IPR036397">
    <property type="entry name" value="RNaseH_sf"/>
</dbReference>
<keyword evidence="1" id="KW-1185">Reference proteome</keyword>
<dbReference type="WBParaSite" id="Hba_15661">
    <property type="protein sequence ID" value="Hba_15661"/>
    <property type="gene ID" value="Hba_15661"/>
</dbReference>
<evidence type="ECO:0000313" key="1">
    <source>
        <dbReference type="Proteomes" id="UP000095283"/>
    </source>
</evidence>